<dbReference type="Gene3D" id="3.40.50.1820">
    <property type="entry name" value="alpha/beta hydrolase"/>
    <property type="match status" value="1"/>
</dbReference>
<dbReference type="PANTHER" id="PTHR16138">
    <property type="entry name" value="MYCOPHENOLIC ACID ACYL-GLUCURONIDE ESTERASE, MITOCHONDRIAL"/>
    <property type="match status" value="1"/>
</dbReference>
<dbReference type="InterPro" id="IPR052382">
    <property type="entry name" value="ABHD10_acyl-thioesterase"/>
</dbReference>
<dbReference type="SUPFAM" id="SSF53474">
    <property type="entry name" value="alpha/beta-Hydrolases"/>
    <property type="match status" value="1"/>
</dbReference>
<dbReference type="GO" id="GO:0004553">
    <property type="term" value="F:hydrolase activity, hydrolyzing O-glycosyl compounds"/>
    <property type="evidence" value="ECO:0007669"/>
    <property type="project" value="TreeGrafter"/>
</dbReference>
<comment type="caution">
    <text evidence="3">The sequence shown here is derived from an EMBL/GenBank/DDBJ whole genome shotgun (WGS) entry which is preliminary data.</text>
</comment>
<dbReference type="InterPro" id="IPR029058">
    <property type="entry name" value="AB_hydrolase_fold"/>
</dbReference>
<evidence type="ECO:0000313" key="3">
    <source>
        <dbReference type="EMBL" id="MBM7589672.1"/>
    </source>
</evidence>
<name>A0A938XTB2_9BACL</name>
<dbReference type="InterPro" id="IPR022742">
    <property type="entry name" value="Hydrolase_4"/>
</dbReference>
<organism evidence="3 4">
    <name type="scientific">Brevibacillus fulvus</name>
    <dbReference type="NCBI Taxonomy" id="1125967"/>
    <lineage>
        <taxon>Bacteria</taxon>
        <taxon>Bacillati</taxon>
        <taxon>Bacillota</taxon>
        <taxon>Bacilli</taxon>
        <taxon>Bacillales</taxon>
        <taxon>Paenibacillaceae</taxon>
        <taxon>Brevibacillus</taxon>
    </lineage>
</organism>
<evidence type="ECO:0000313" key="4">
    <source>
        <dbReference type="Proteomes" id="UP000717624"/>
    </source>
</evidence>
<accession>A0A938XTB2</accession>
<proteinExistence type="predicted"/>
<reference evidence="3" key="1">
    <citation type="submission" date="2021-01" db="EMBL/GenBank/DDBJ databases">
        <title>Genomic Encyclopedia of Type Strains, Phase IV (KMG-IV): sequencing the most valuable type-strain genomes for metagenomic binning, comparative biology and taxonomic classification.</title>
        <authorList>
            <person name="Goeker M."/>
        </authorList>
    </citation>
    <scope>NUCLEOTIDE SEQUENCE</scope>
    <source>
        <strain evidence="3">DSM 25523</strain>
    </source>
</reference>
<gene>
    <name evidence="3" type="ORF">JOD01_001272</name>
</gene>
<evidence type="ECO:0000256" key="1">
    <source>
        <dbReference type="ARBA" id="ARBA00022801"/>
    </source>
</evidence>
<keyword evidence="1" id="KW-0378">Hydrolase</keyword>
<protein>
    <submittedName>
        <fullName evidence="3">Pimeloyl-ACP methyl ester carboxylesterase</fullName>
    </submittedName>
</protein>
<dbReference type="Pfam" id="PF12146">
    <property type="entry name" value="Hydrolase_4"/>
    <property type="match status" value="1"/>
</dbReference>
<keyword evidence="4" id="KW-1185">Reference proteome</keyword>
<dbReference type="EMBL" id="JAFBEB010000003">
    <property type="protein sequence ID" value="MBM7589672.1"/>
    <property type="molecule type" value="Genomic_DNA"/>
</dbReference>
<evidence type="ECO:0000259" key="2">
    <source>
        <dbReference type="Pfam" id="PF12146"/>
    </source>
</evidence>
<dbReference type="Proteomes" id="UP000717624">
    <property type="component" value="Unassembled WGS sequence"/>
</dbReference>
<feature type="domain" description="Serine aminopeptidase S33" evidence="2">
    <location>
        <begin position="42"/>
        <end position="149"/>
    </location>
</feature>
<dbReference type="PANTHER" id="PTHR16138:SF7">
    <property type="entry name" value="PALMITOYL-PROTEIN THIOESTERASE ABHD10, MITOCHONDRIAL"/>
    <property type="match status" value="1"/>
</dbReference>
<dbReference type="RefSeq" id="WP_204517395.1">
    <property type="nucleotide sequence ID" value="NZ_BAABIN010000038.1"/>
</dbReference>
<dbReference type="AlphaFoldDB" id="A0A938XTB2"/>
<sequence>MWTQKRFGPDRGIYAVVEQPEMCTGAKPLVVTLAGLGQAMSEKNYLFSNLRKRLALDGHWIVQFDYRGHGDSYGELGETSISSMVNDTLTVLEEITLVDKPSRVYLIGNALGAVIAQTVALHWEERTKIESVPILISPFLDKLPPAKEVFAAETLARLEKEGVIDSQILVPGFDYYQLTDFDPVQFDYITRLGAHLLYLHGQCIGKRMLDELDELEPVSLYNQNKHGLHLICGELDVETWESARKLERVNLYRLSDVTHFFRHPAAMDQLIEIVRTILTEDSHYRKER</sequence>